<organism evidence="7 8">
    <name type="scientific">Aliiglaciecola lipolytica E3</name>
    <dbReference type="NCBI Taxonomy" id="1127673"/>
    <lineage>
        <taxon>Bacteria</taxon>
        <taxon>Pseudomonadati</taxon>
        <taxon>Pseudomonadota</taxon>
        <taxon>Gammaproteobacteria</taxon>
        <taxon>Alteromonadales</taxon>
        <taxon>Alteromonadaceae</taxon>
        <taxon>Aliiglaciecola</taxon>
    </lineage>
</organism>
<evidence type="ECO:0000256" key="4">
    <source>
        <dbReference type="ARBA" id="ARBA00022679"/>
    </source>
</evidence>
<keyword evidence="8" id="KW-1185">Reference proteome</keyword>
<dbReference type="OrthoDB" id="9816309at2"/>
<dbReference type="SUPFAM" id="SSF47757">
    <property type="entry name" value="Chemotaxis receptor methyltransferase CheR, N-terminal domain"/>
    <property type="match status" value="1"/>
</dbReference>
<dbReference type="Proteomes" id="UP000006334">
    <property type="component" value="Unassembled WGS sequence"/>
</dbReference>
<dbReference type="EMBL" id="BAEN01000049">
    <property type="protein sequence ID" value="GAC15173.1"/>
    <property type="molecule type" value="Genomic_DNA"/>
</dbReference>
<gene>
    <name evidence="7" type="primary">cheR1</name>
    <name evidence="7" type="ORF">GLIP_2548</name>
</gene>
<dbReference type="InterPro" id="IPR022642">
    <property type="entry name" value="CheR_C"/>
</dbReference>
<dbReference type="Gene3D" id="1.10.155.10">
    <property type="entry name" value="Chemotaxis receptor methyltransferase CheR, N-terminal domain"/>
    <property type="match status" value="1"/>
</dbReference>
<reference evidence="7 8" key="1">
    <citation type="journal article" date="2017" name="Antonie Van Leeuwenhoek">
        <title>Rhizobium rhizosphaerae sp. nov., a novel species isolated from rice rhizosphere.</title>
        <authorList>
            <person name="Zhao J.J."/>
            <person name="Zhang J."/>
            <person name="Zhang R.J."/>
            <person name="Zhang C.W."/>
            <person name="Yin H.Q."/>
            <person name="Zhang X.X."/>
        </authorList>
    </citation>
    <scope>NUCLEOTIDE SEQUENCE [LARGE SCALE GENOMIC DNA]</scope>
    <source>
        <strain evidence="7 8">E3</strain>
    </source>
</reference>
<evidence type="ECO:0000256" key="1">
    <source>
        <dbReference type="ARBA" id="ARBA00001541"/>
    </source>
</evidence>
<dbReference type="eggNOG" id="COG1352">
    <property type="taxonomic scope" value="Bacteria"/>
</dbReference>
<dbReference type="InterPro" id="IPR000780">
    <property type="entry name" value="CheR_MeTrfase"/>
</dbReference>
<dbReference type="Gene3D" id="3.40.50.150">
    <property type="entry name" value="Vaccinia Virus protein VP39"/>
    <property type="match status" value="1"/>
</dbReference>
<dbReference type="Pfam" id="PF01739">
    <property type="entry name" value="CheR"/>
    <property type="match status" value="1"/>
</dbReference>
<dbReference type="GO" id="GO:0032259">
    <property type="term" value="P:methylation"/>
    <property type="evidence" value="ECO:0007669"/>
    <property type="project" value="UniProtKB-KW"/>
</dbReference>
<dbReference type="SUPFAM" id="SSF53335">
    <property type="entry name" value="S-adenosyl-L-methionine-dependent methyltransferases"/>
    <property type="match status" value="1"/>
</dbReference>
<dbReference type="PANTHER" id="PTHR24422:SF21">
    <property type="entry name" value="CHEMOTAXIS PROTEIN METHYLTRANSFERASE 1"/>
    <property type="match status" value="1"/>
</dbReference>
<keyword evidence="4 7" id="KW-0808">Transferase</keyword>
<dbReference type="STRING" id="1127673.GLIP_2548"/>
<dbReference type="PROSITE" id="PS50123">
    <property type="entry name" value="CHER"/>
    <property type="match status" value="1"/>
</dbReference>
<dbReference type="PANTHER" id="PTHR24422">
    <property type="entry name" value="CHEMOTAXIS PROTEIN METHYLTRANSFERASE"/>
    <property type="match status" value="1"/>
</dbReference>
<proteinExistence type="predicted"/>
<dbReference type="EC" id="2.1.1.80" evidence="2"/>
<dbReference type="GO" id="GO:0008983">
    <property type="term" value="F:protein-glutamate O-methyltransferase activity"/>
    <property type="evidence" value="ECO:0007669"/>
    <property type="project" value="UniProtKB-EC"/>
</dbReference>
<comment type="catalytic activity">
    <reaction evidence="1">
        <text>L-glutamyl-[protein] + S-adenosyl-L-methionine = [protein]-L-glutamate 5-O-methyl ester + S-adenosyl-L-homocysteine</text>
        <dbReference type="Rhea" id="RHEA:24452"/>
        <dbReference type="Rhea" id="RHEA-COMP:10208"/>
        <dbReference type="Rhea" id="RHEA-COMP:10311"/>
        <dbReference type="ChEBI" id="CHEBI:29973"/>
        <dbReference type="ChEBI" id="CHEBI:57856"/>
        <dbReference type="ChEBI" id="CHEBI:59789"/>
        <dbReference type="ChEBI" id="CHEBI:82795"/>
        <dbReference type="EC" id="2.1.1.80"/>
    </reaction>
</comment>
<sequence length="278" mass="32111">MKSDDLTSQEFFEFAQFLERQCGIVLNENKSYLVNSRLKPLVRQEKFSGLSELLKSAYSGNQNSMREKVVDAMTTNETLWFRDKYPFEILTDRLFTDLSKVNRKVRIWSAACSSGQEPFSIAMCIQEYKKHHPRAFPYGIEIIATDISADMLKRAKLGRFDGISISRGLSEERKSRFFKQTEDNHMQLNRDILSMVDFRPQNLLTSYSALGKFDVVFCRNVLIYFSLSNKRKILQQIAACLQNEGSLFLGASESIAELNDLYTLVRNNPGLFYTKKSY</sequence>
<protein>
    <recommendedName>
        <fullName evidence="2">protein-glutamate O-methyltransferase</fullName>
        <ecNumber evidence="2">2.1.1.80</ecNumber>
    </recommendedName>
</protein>
<evidence type="ECO:0000313" key="8">
    <source>
        <dbReference type="Proteomes" id="UP000006334"/>
    </source>
</evidence>
<dbReference type="SMART" id="SM00138">
    <property type="entry name" value="MeTrc"/>
    <property type="match status" value="1"/>
</dbReference>
<dbReference type="InterPro" id="IPR036804">
    <property type="entry name" value="CheR_N_sf"/>
</dbReference>
<comment type="caution">
    <text evidence="7">The sequence shown here is derived from an EMBL/GenBank/DDBJ whole genome shotgun (WGS) entry which is preliminary data.</text>
</comment>
<dbReference type="InterPro" id="IPR022641">
    <property type="entry name" value="CheR_N"/>
</dbReference>
<dbReference type="InterPro" id="IPR050903">
    <property type="entry name" value="Bact_Chemotaxis_MeTrfase"/>
</dbReference>
<keyword evidence="3 7" id="KW-0489">Methyltransferase</keyword>
<evidence type="ECO:0000256" key="5">
    <source>
        <dbReference type="ARBA" id="ARBA00022691"/>
    </source>
</evidence>
<evidence type="ECO:0000256" key="2">
    <source>
        <dbReference type="ARBA" id="ARBA00012534"/>
    </source>
</evidence>
<dbReference type="RefSeq" id="WP_008844978.1">
    <property type="nucleotide sequence ID" value="NZ_BAEN01000049.1"/>
</dbReference>
<accession>K6YEV9</accession>
<dbReference type="Pfam" id="PF03705">
    <property type="entry name" value="CheR_N"/>
    <property type="match status" value="1"/>
</dbReference>
<evidence type="ECO:0000313" key="7">
    <source>
        <dbReference type="EMBL" id="GAC15173.1"/>
    </source>
</evidence>
<feature type="domain" description="CheR-type methyltransferase" evidence="6">
    <location>
        <begin position="1"/>
        <end position="278"/>
    </location>
</feature>
<evidence type="ECO:0000259" key="6">
    <source>
        <dbReference type="PROSITE" id="PS50123"/>
    </source>
</evidence>
<keyword evidence="5" id="KW-0949">S-adenosyl-L-methionine</keyword>
<evidence type="ECO:0000256" key="3">
    <source>
        <dbReference type="ARBA" id="ARBA00022603"/>
    </source>
</evidence>
<name>K6YEV9_9ALTE</name>
<dbReference type="InterPro" id="IPR029063">
    <property type="entry name" value="SAM-dependent_MTases_sf"/>
</dbReference>
<dbReference type="PRINTS" id="PR00996">
    <property type="entry name" value="CHERMTFRASE"/>
</dbReference>
<dbReference type="AlphaFoldDB" id="K6YEV9"/>